<gene>
    <name evidence="3" type="ORF">C4K88_09075</name>
</gene>
<dbReference type="EMBL" id="PRKW01000004">
    <property type="protein sequence ID" value="PPB48884.1"/>
    <property type="molecule type" value="Genomic_DNA"/>
</dbReference>
<reference evidence="3 4" key="1">
    <citation type="journal article" date="2014" name="Int. J. Syst. Evol. Microbiol.">
        <title>Arthrobacter pityocampae sp. nov., isolated from Thaumetopoea pityocampa (Lep., Thaumetopoeidae).</title>
        <authorList>
            <person name="Ince I.A."/>
            <person name="Demirbag Z."/>
            <person name="Kati H."/>
        </authorList>
    </citation>
    <scope>NUCLEOTIDE SEQUENCE [LARGE SCALE GENOMIC DNA]</scope>
    <source>
        <strain evidence="3 4">Tp2</strain>
    </source>
</reference>
<keyword evidence="1" id="KW-0812">Transmembrane</keyword>
<evidence type="ECO:0000259" key="2">
    <source>
        <dbReference type="Pfam" id="PF07811"/>
    </source>
</evidence>
<protein>
    <submittedName>
        <fullName evidence="3">Pilus assembly protein TadE</fullName>
    </submittedName>
</protein>
<dbReference type="RefSeq" id="WP_104121340.1">
    <property type="nucleotide sequence ID" value="NZ_PRKW01000004.1"/>
</dbReference>
<organism evidence="3 4">
    <name type="scientific">Arthrobacter pityocampae</name>
    <dbReference type="NCBI Taxonomy" id="547334"/>
    <lineage>
        <taxon>Bacteria</taxon>
        <taxon>Bacillati</taxon>
        <taxon>Actinomycetota</taxon>
        <taxon>Actinomycetes</taxon>
        <taxon>Micrococcales</taxon>
        <taxon>Micrococcaceae</taxon>
        <taxon>Arthrobacter</taxon>
    </lineage>
</organism>
<dbReference type="AlphaFoldDB" id="A0A2S5IWF6"/>
<evidence type="ECO:0000313" key="3">
    <source>
        <dbReference type="EMBL" id="PPB48884.1"/>
    </source>
</evidence>
<keyword evidence="1" id="KW-1133">Transmembrane helix</keyword>
<evidence type="ECO:0000313" key="4">
    <source>
        <dbReference type="Proteomes" id="UP000239297"/>
    </source>
</evidence>
<feature type="domain" description="TadE-like" evidence="2">
    <location>
        <begin position="9"/>
        <end position="51"/>
    </location>
</feature>
<feature type="transmembrane region" description="Helical" evidence="1">
    <location>
        <begin position="12"/>
        <end position="30"/>
    </location>
</feature>
<keyword evidence="1" id="KW-0472">Membrane</keyword>
<proteinExistence type="predicted"/>
<accession>A0A2S5IWF6</accession>
<sequence>MQSRRSDRGAVAVELALVLPVLILLLFGIIEVSRAYNAQVTLTSAAREGVRVVAIAKNDAAATNRAVLAANASIPQVNASTVSITRSPAGAVNTCPVGSTVTVTITYTMTTLTGIAAPFTLRGKGVMLCGG</sequence>
<evidence type="ECO:0000256" key="1">
    <source>
        <dbReference type="SAM" id="Phobius"/>
    </source>
</evidence>
<name>A0A2S5IWF6_9MICC</name>
<dbReference type="OrthoDB" id="5190946at2"/>
<comment type="caution">
    <text evidence="3">The sequence shown here is derived from an EMBL/GenBank/DDBJ whole genome shotgun (WGS) entry which is preliminary data.</text>
</comment>
<dbReference type="Pfam" id="PF07811">
    <property type="entry name" value="TadE"/>
    <property type="match status" value="1"/>
</dbReference>
<keyword evidence="4" id="KW-1185">Reference proteome</keyword>
<dbReference type="Proteomes" id="UP000239297">
    <property type="component" value="Unassembled WGS sequence"/>
</dbReference>
<dbReference type="InterPro" id="IPR012495">
    <property type="entry name" value="TadE-like_dom"/>
</dbReference>